<dbReference type="Proteomes" id="UP001225316">
    <property type="component" value="Unassembled WGS sequence"/>
</dbReference>
<gene>
    <name evidence="1" type="ORF">QEH52_01625</name>
</gene>
<sequence length="124" mass="14398">MKSGQLKFEAELLSHLDRFEARLRDLRDWGKLLWVKMLRAVVRDLIGERQKRDDAIYKQLMLLESMAQRDASPEIVVKIQSLKGMLAVLCMALCLWSICELSGPVRVWRVRGRSREEMLVEGLA</sequence>
<comment type="caution">
    <text evidence="1">The sequence shown here is derived from an EMBL/GenBank/DDBJ whole genome shotgun (WGS) entry which is preliminary data.</text>
</comment>
<reference evidence="1 2" key="1">
    <citation type="submission" date="2023-04" db="EMBL/GenBank/DDBJ databases">
        <title>A novel bacteria isolated from coastal sediment.</title>
        <authorList>
            <person name="Liu X.-J."/>
            <person name="Du Z.-J."/>
        </authorList>
    </citation>
    <scope>NUCLEOTIDE SEQUENCE [LARGE SCALE GENOMIC DNA]</scope>
    <source>
        <strain evidence="1 2">SDUM461003</strain>
    </source>
</reference>
<evidence type="ECO:0000313" key="1">
    <source>
        <dbReference type="EMBL" id="MDQ8206191.1"/>
    </source>
</evidence>
<organism evidence="1 2">
    <name type="scientific">Thalassobacterium maritimum</name>
    <dbReference type="NCBI Taxonomy" id="3041265"/>
    <lineage>
        <taxon>Bacteria</taxon>
        <taxon>Pseudomonadati</taxon>
        <taxon>Verrucomicrobiota</taxon>
        <taxon>Opitutia</taxon>
        <taxon>Puniceicoccales</taxon>
        <taxon>Coraliomargaritaceae</taxon>
        <taxon>Thalassobacterium</taxon>
    </lineage>
</organism>
<keyword evidence="2" id="KW-1185">Reference proteome</keyword>
<accession>A0ABU1APW1</accession>
<name>A0ABU1APW1_9BACT</name>
<protein>
    <submittedName>
        <fullName evidence="1">Uncharacterized protein</fullName>
    </submittedName>
</protein>
<proteinExistence type="predicted"/>
<dbReference type="EMBL" id="JARXHW010000002">
    <property type="protein sequence ID" value="MDQ8206191.1"/>
    <property type="molecule type" value="Genomic_DNA"/>
</dbReference>
<dbReference type="RefSeq" id="WP_308948195.1">
    <property type="nucleotide sequence ID" value="NZ_JARXHW010000002.1"/>
</dbReference>
<evidence type="ECO:0000313" key="2">
    <source>
        <dbReference type="Proteomes" id="UP001225316"/>
    </source>
</evidence>